<evidence type="ECO:0000313" key="8">
    <source>
        <dbReference type="Proteomes" id="UP000006094"/>
    </source>
</evidence>
<dbReference type="InterPro" id="IPR005337">
    <property type="entry name" value="RapZ-like"/>
</dbReference>
<dbReference type="eggNOG" id="COG1660">
    <property type="taxonomic scope" value="Bacteria"/>
</dbReference>
<evidence type="ECO:0000256" key="2">
    <source>
        <dbReference type="ARBA" id="ARBA00022840"/>
    </source>
</evidence>
<keyword evidence="2 4" id="KW-0067">ATP-binding</keyword>
<dbReference type="InterPro" id="IPR027417">
    <property type="entry name" value="P-loop_NTPase"/>
</dbReference>
<keyword evidence="1 4" id="KW-0547">Nucleotide-binding</keyword>
<feature type="binding site" evidence="4">
    <location>
        <begin position="66"/>
        <end position="69"/>
    </location>
    <ligand>
        <name>GTP</name>
        <dbReference type="ChEBI" id="CHEBI:37565"/>
    </ligand>
</feature>
<keyword evidence="3 4" id="KW-0342">GTP-binding</keyword>
<dbReference type="KEGG" id="cad:Curi_c20270"/>
<feature type="domain" description="RapZ-like N-terminal" evidence="5">
    <location>
        <begin position="8"/>
        <end position="162"/>
    </location>
</feature>
<evidence type="ECO:0000256" key="4">
    <source>
        <dbReference type="HAMAP-Rule" id="MF_00636"/>
    </source>
</evidence>
<name>K0B320_GOTA9</name>
<dbReference type="PIRSF" id="PIRSF005052">
    <property type="entry name" value="P-loopkin"/>
    <property type="match status" value="1"/>
</dbReference>
<evidence type="ECO:0000259" key="5">
    <source>
        <dbReference type="Pfam" id="PF03668"/>
    </source>
</evidence>
<dbReference type="SUPFAM" id="SSF52540">
    <property type="entry name" value="P-loop containing nucleoside triphosphate hydrolases"/>
    <property type="match status" value="1"/>
</dbReference>
<dbReference type="Pfam" id="PF22740">
    <property type="entry name" value="PapZ_C"/>
    <property type="match status" value="1"/>
</dbReference>
<dbReference type="PANTHER" id="PTHR30448">
    <property type="entry name" value="RNASE ADAPTER PROTEIN RAPZ"/>
    <property type="match status" value="1"/>
</dbReference>
<sequence>MKGVIYNMQIVIITGLSGAGKSQALKAMEDNGFYCMDNLPPALLPDFVKLCSKSQDSIDKIALVLDIRGGDFFNDLFKNLDILEEQGFNYKILYLDSSDNTLIKRFKELRRPHPLNPRGRIIDGIDKERDILREVKRKSDYIIDTSGLTIGILKEEIFKIFLEGKESGNLTLSIMSFGFKQGVPIDADLLFDVRFLPNPYYIPELKEYTGNDIQVREYVMKWQQAQTFLNKLVDMIEFLIPFYIKEGKTQLIIGIGCTGGKHRSVTIANELYEYLKEKTIE</sequence>
<dbReference type="NCBIfam" id="NF003828">
    <property type="entry name" value="PRK05416.1"/>
    <property type="match status" value="1"/>
</dbReference>
<dbReference type="STRING" id="1128398.Curi_c20270"/>
<dbReference type="Pfam" id="PF03668">
    <property type="entry name" value="RapZ-like_N"/>
    <property type="match status" value="1"/>
</dbReference>
<dbReference type="Proteomes" id="UP000006094">
    <property type="component" value="Chromosome"/>
</dbReference>
<dbReference type="PANTHER" id="PTHR30448:SF0">
    <property type="entry name" value="RNASE ADAPTER PROTEIN RAPZ"/>
    <property type="match status" value="1"/>
</dbReference>
<protein>
    <submittedName>
        <fullName evidence="7">Nucleotide-binding protein</fullName>
    </submittedName>
</protein>
<dbReference type="AlphaFoldDB" id="K0B320"/>
<feature type="binding site" evidence="4">
    <location>
        <begin position="15"/>
        <end position="22"/>
    </location>
    <ligand>
        <name>ATP</name>
        <dbReference type="ChEBI" id="CHEBI:30616"/>
    </ligand>
</feature>
<feature type="domain" description="RapZ C-terminal" evidence="6">
    <location>
        <begin position="171"/>
        <end position="279"/>
    </location>
</feature>
<keyword evidence="8" id="KW-1185">Reference proteome</keyword>
<dbReference type="GO" id="GO:0005524">
    <property type="term" value="F:ATP binding"/>
    <property type="evidence" value="ECO:0007669"/>
    <property type="project" value="UniProtKB-UniRule"/>
</dbReference>
<dbReference type="HAMAP" id="MF_00636">
    <property type="entry name" value="RapZ_like"/>
    <property type="match status" value="1"/>
</dbReference>
<dbReference type="PATRIC" id="fig|1128398.3.peg.2089"/>
<dbReference type="InterPro" id="IPR053930">
    <property type="entry name" value="RapZ-like_N"/>
</dbReference>
<reference evidence="7 8" key="1">
    <citation type="journal article" date="2012" name="PLoS ONE">
        <title>The purine-utilizing bacterium Clostridium acidurici 9a: a genome-guided metabolic reconsideration.</title>
        <authorList>
            <person name="Hartwich K."/>
            <person name="Poehlein A."/>
            <person name="Daniel R."/>
        </authorList>
    </citation>
    <scope>NUCLEOTIDE SEQUENCE [LARGE SCALE GENOMIC DNA]</scope>
    <source>
        <strain evidence="8">ATCC 7906 / DSM 604 / BCRC 14475 / CIP 104303 / KCTC 5404 / NCIMB 10678 / 9a</strain>
    </source>
</reference>
<evidence type="ECO:0000256" key="1">
    <source>
        <dbReference type="ARBA" id="ARBA00022741"/>
    </source>
</evidence>
<dbReference type="Gene3D" id="3.40.50.300">
    <property type="entry name" value="P-loop containing nucleotide triphosphate hydrolases"/>
    <property type="match status" value="1"/>
</dbReference>
<proteinExistence type="inferred from homology"/>
<dbReference type="HOGENOM" id="CLU_059558_0_0_9"/>
<dbReference type="InterPro" id="IPR053931">
    <property type="entry name" value="RapZ_C"/>
</dbReference>
<organism evidence="7 8">
    <name type="scientific">Gottschalkia acidurici (strain ATCC 7906 / DSM 604 / BCRC 14475 / CIP 104303 / KCTC 5404 / NCIMB 10678 / 9a)</name>
    <name type="common">Clostridium acidurici</name>
    <dbReference type="NCBI Taxonomy" id="1128398"/>
    <lineage>
        <taxon>Bacteria</taxon>
        <taxon>Bacillati</taxon>
        <taxon>Bacillota</taxon>
        <taxon>Tissierellia</taxon>
        <taxon>Tissierellales</taxon>
        <taxon>Gottschalkiaceae</taxon>
        <taxon>Gottschalkia</taxon>
    </lineage>
</organism>
<accession>K0B320</accession>
<evidence type="ECO:0000313" key="7">
    <source>
        <dbReference type="EMBL" id="AFS79031.1"/>
    </source>
</evidence>
<evidence type="ECO:0000259" key="6">
    <source>
        <dbReference type="Pfam" id="PF22740"/>
    </source>
</evidence>
<evidence type="ECO:0000256" key="3">
    <source>
        <dbReference type="ARBA" id="ARBA00023134"/>
    </source>
</evidence>
<dbReference type="EMBL" id="CP003326">
    <property type="protein sequence ID" value="AFS79031.1"/>
    <property type="molecule type" value="Genomic_DNA"/>
</dbReference>
<dbReference type="GO" id="GO:0005525">
    <property type="term" value="F:GTP binding"/>
    <property type="evidence" value="ECO:0007669"/>
    <property type="project" value="UniProtKB-UniRule"/>
</dbReference>
<gene>
    <name evidence="7" type="ordered locus">Curi_c20270</name>
</gene>